<feature type="transmembrane region" description="Helical" evidence="10">
    <location>
        <begin position="183"/>
        <end position="202"/>
    </location>
</feature>
<keyword evidence="7 10" id="KW-1133">Transmembrane helix</keyword>
<feature type="transmembrane region" description="Helical" evidence="10">
    <location>
        <begin position="159"/>
        <end position="177"/>
    </location>
</feature>
<evidence type="ECO:0000256" key="9">
    <source>
        <dbReference type="ARBA" id="ARBA00024202"/>
    </source>
</evidence>
<evidence type="ECO:0000256" key="10">
    <source>
        <dbReference type="RuleBase" id="RU363032"/>
    </source>
</evidence>
<feature type="transmembrane region" description="Helical" evidence="10">
    <location>
        <begin position="51"/>
        <end position="70"/>
    </location>
</feature>
<keyword evidence="6" id="KW-0653">Protein transport</keyword>
<dbReference type="InterPro" id="IPR000515">
    <property type="entry name" value="MetI-like"/>
</dbReference>
<dbReference type="EMBL" id="CYYR01000010">
    <property type="protein sequence ID" value="CUN93650.1"/>
    <property type="molecule type" value="Genomic_DNA"/>
</dbReference>
<dbReference type="GO" id="GO:0055085">
    <property type="term" value="P:transmembrane transport"/>
    <property type="evidence" value="ECO:0007669"/>
    <property type="project" value="InterPro"/>
</dbReference>
<comment type="subcellular location">
    <subcellularLocation>
        <location evidence="1 10">Cell membrane</location>
        <topology evidence="1 10">Multi-pass membrane protein</topology>
    </subcellularLocation>
</comment>
<evidence type="ECO:0000256" key="4">
    <source>
        <dbReference type="ARBA" id="ARBA00022692"/>
    </source>
</evidence>
<dbReference type="PROSITE" id="PS50928">
    <property type="entry name" value="ABC_TM1"/>
    <property type="match status" value="1"/>
</dbReference>
<dbReference type="InterPro" id="IPR050366">
    <property type="entry name" value="BP-dependent_transpt_permease"/>
</dbReference>
<keyword evidence="8 10" id="KW-0472">Membrane</keyword>
<evidence type="ECO:0000256" key="5">
    <source>
        <dbReference type="ARBA" id="ARBA00022856"/>
    </source>
</evidence>
<dbReference type="Pfam" id="PF12911">
    <property type="entry name" value="OppC_N"/>
    <property type="match status" value="1"/>
</dbReference>
<dbReference type="Proteomes" id="UP000049828">
    <property type="component" value="Unassembled WGS sequence"/>
</dbReference>
<dbReference type="GO" id="GO:0015833">
    <property type="term" value="P:peptide transport"/>
    <property type="evidence" value="ECO:0007669"/>
    <property type="project" value="UniProtKB-KW"/>
</dbReference>
<dbReference type="SUPFAM" id="SSF161098">
    <property type="entry name" value="MetI-like"/>
    <property type="match status" value="1"/>
</dbReference>
<dbReference type="EMBL" id="CYXX01000030">
    <property type="protein sequence ID" value="CUN27006.1"/>
    <property type="molecule type" value="Genomic_DNA"/>
</dbReference>
<dbReference type="Gene3D" id="1.10.3720.10">
    <property type="entry name" value="MetI-like"/>
    <property type="match status" value="1"/>
</dbReference>
<dbReference type="AlphaFoldDB" id="A0A0M6WRQ7"/>
<dbReference type="PANTHER" id="PTHR43386:SF24">
    <property type="entry name" value="OLIGOPEPTIDE TRANSPORT SYSTEM PERMEASE PROTEIN AMID"/>
    <property type="match status" value="1"/>
</dbReference>
<evidence type="ECO:0000259" key="11">
    <source>
        <dbReference type="PROSITE" id="PS50928"/>
    </source>
</evidence>
<dbReference type="Proteomes" id="UP000095395">
    <property type="component" value="Unassembled WGS sequence"/>
</dbReference>
<evidence type="ECO:0000256" key="7">
    <source>
        <dbReference type="ARBA" id="ARBA00022989"/>
    </source>
</evidence>
<feature type="transmembrane region" description="Helical" evidence="10">
    <location>
        <begin position="123"/>
        <end position="147"/>
    </location>
</feature>
<keyword evidence="2 10" id="KW-0813">Transport</keyword>
<evidence type="ECO:0000256" key="3">
    <source>
        <dbReference type="ARBA" id="ARBA00022475"/>
    </source>
</evidence>
<evidence type="ECO:0000313" key="17">
    <source>
        <dbReference type="Proteomes" id="UP000095453"/>
    </source>
</evidence>
<dbReference type="GO" id="GO:0015031">
    <property type="term" value="P:protein transport"/>
    <property type="evidence" value="ECO:0007669"/>
    <property type="project" value="UniProtKB-KW"/>
</dbReference>
<reference evidence="12" key="2">
    <citation type="submission" date="2015-05" db="EMBL/GenBank/DDBJ databases">
        <authorList>
            <person name="Wang D.B."/>
            <person name="Wang M."/>
        </authorList>
    </citation>
    <scope>NUCLEOTIDE SEQUENCE [LARGE SCALE GENOMIC DNA]</scope>
    <source>
        <strain evidence="12">L1-83</strain>
    </source>
</reference>
<feature type="transmembrane region" description="Helical" evidence="10">
    <location>
        <begin position="291"/>
        <end position="309"/>
    </location>
</feature>
<keyword evidence="5" id="KW-0571">Peptide transport</keyword>
<evidence type="ECO:0000313" key="16">
    <source>
        <dbReference type="Proteomes" id="UP000095395"/>
    </source>
</evidence>
<gene>
    <name evidence="13" type="primary">oppC</name>
    <name evidence="14" type="ORF">ERS852392_01734</name>
    <name evidence="13" type="ORF">ERS852444_02996</name>
    <name evidence="12" type="ORF">RIL183_25681</name>
</gene>
<dbReference type="Proteomes" id="UP000095453">
    <property type="component" value="Unassembled WGS sequence"/>
</dbReference>
<dbReference type="PANTHER" id="PTHR43386">
    <property type="entry name" value="OLIGOPEPTIDE TRANSPORT SYSTEM PERMEASE PROTEIN APPC"/>
    <property type="match status" value="1"/>
</dbReference>
<dbReference type="EMBL" id="CVRS01000079">
    <property type="protein sequence ID" value="CRL39736.1"/>
    <property type="molecule type" value="Genomic_DNA"/>
</dbReference>
<name>A0A0M6WRQ7_9FIRM</name>
<comment type="similarity">
    <text evidence="9">Belongs to the binding-protein-dependent transport system permease family. OppBC subfamily.</text>
</comment>
<proteinExistence type="inferred from homology"/>
<evidence type="ECO:0000313" key="14">
    <source>
        <dbReference type="EMBL" id="CUN93650.1"/>
    </source>
</evidence>
<evidence type="ECO:0000313" key="12">
    <source>
        <dbReference type="EMBL" id="CRL39736.1"/>
    </source>
</evidence>
<evidence type="ECO:0000256" key="2">
    <source>
        <dbReference type="ARBA" id="ARBA00022448"/>
    </source>
</evidence>
<sequence>MSQDLEKFGMPEEELFAPVDHSDLESEKITAPRYSYWHSVFRVFFKKKINIIILAILGVLIAFTYLYPLFVEYDKFGNLMDATTKHLSPSAAIERLGMNIHWILGTGAAGQSTFDAVWFGSRISISLAFICAAINLSVGVVVGSIWGFSKKVDVFMQEVYNILANIPYILLIAVMVMLFKAGFWTMVLALTITGWLGIAYFIRTQVVIIRDREYNLASKCLGTSTLKIAMKNILPFMTSVIVTLAATEIPSYISYEVFLAYIGMGMSDMSLGRLIYESESAMLTPGWQFEFWSPVVVASIITIVLYVVGQNLGDASDPRTHM</sequence>
<keyword evidence="15" id="KW-1185">Reference proteome</keyword>
<reference evidence="15" key="1">
    <citation type="submission" date="2015-05" db="EMBL/GenBank/DDBJ databases">
        <authorList>
            <consortium name="Pathogen Informatics"/>
        </authorList>
    </citation>
    <scope>NUCLEOTIDE SEQUENCE [LARGE SCALE GENOMIC DNA]</scope>
    <source>
        <strain evidence="14 16">2789STDY5608835</strain>
        <strain evidence="13 17">2789STDY5608887</strain>
        <strain evidence="15">L1-83</strain>
    </source>
</reference>
<keyword evidence="3" id="KW-1003">Cell membrane</keyword>
<evidence type="ECO:0000256" key="8">
    <source>
        <dbReference type="ARBA" id="ARBA00023136"/>
    </source>
</evidence>
<keyword evidence="4 10" id="KW-0812">Transmembrane</keyword>
<feature type="domain" description="ABC transmembrane type-1" evidence="11">
    <location>
        <begin position="121"/>
        <end position="313"/>
    </location>
</feature>
<dbReference type="GO" id="GO:0005886">
    <property type="term" value="C:plasma membrane"/>
    <property type="evidence" value="ECO:0007669"/>
    <property type="project" value="UniProtKB-SubCell"/>
</dbReference>
<protein>
    <submittedName>
        <fullName evidence="13">Oligopeptide transport system permease protein oppC</fullName>
    </submittedName>
</protein>
<dbReference type="RefSeq" id="WP_007883249.1">
    <property type="nucleotide sequence ID" value="NZ_CABJFX010000029.1"/>
</dbReference>
<dbReference type="Pfam" id="PF00528">
    <property type="entry name" value="BPD_transp_1"/>
    <property type="match status" value="1"/>
</dbReference>
<organism evidence="12 15">
    <name type="scientific">Roseburia inulinivorans</name>
    <dbReference type="NCBI Taxonomy" id="360807"/>
    <lineage>
        <taxon>Bacteria</taxon>
        <taxon>Bacillati</taxon>
        <taxon>Bacillota</taxon>
        <taxon>Clostridia</taxon>
        <taxon>Lachnospirales</taxon>
        <taxon>Lachnospiraceae</taxon>
        <taxon>Roseburia</taxon>
    </lineage>
</organism>
<dbReference type="GeneID" id="75162760"/>
<dbReference type="STRING" id="360807.ERS852392_01734"/>
<evidence type="ECO:0000256" key="6">
    <source>
        <dbReference type="ARBA" id="ARBA00022927"/>
    </source>
</evidence>
<dbReference type="InterPro" id="IPR035906">
    <property type="entry name" value="MetI-like_sf"/>
</dbReference>
<dbReference type="InterPro" id="IPR025966">
    <property type="entry name" value="OppC_N"/>
</dbReference>
<evidence type="ECO:0000313" key="13">
    <source>
        <dbReference type="EMBL" id="CUN27006.1"/>
    </source>
</evidence>
<feature type="transmembrane region" description="Helical" evidence="10">
    <location>
        <begin position="233"/>
        <end position="253"/>
    </location>
</feature>
<accession>A0A0M6WRQ7</accession>
<evidence type="ECO:0000256" key="1">
    <source>
        <dbReference type="ARBA" id="ARBA00004651"/>
    </source>
</evidence>
<evidence type="ECO:0000313" key="15">
    <source>
        <dbReference type="Proteomes" id="UP000049828"/>
    </source>
</evidence>